<dbReference type="PANTHER" id="PTHR33221">
    <property type="entry name" value="WINGED HELIX-TURN-HELIX TRANSCRIPTIONAL REGULATOR, RRF2 FAMILY"/>
    <property type="match status" value="1"/>
</dbReference>
<dbReference type="InterPro" id="IPR036388">
    <property type="entry name" value="WH-like_DNA-bd_sf"/>
</dbReference>
<evidence type="ECO:0000313" key="2">
    <source>
        <dbReference type="Proteomes" id="UP000265930"/>
    </source>
</evidence>
<dbReference type="Gene3D" id="1.10.10.10">
    <property type="entry name" value="Winged helix-like DNA-binding domain superfamily/Winged helix DNA-binding domain"/>
    <property type="match status" value="1"/>
</dbReference>
<dbReference type="PROSITE" id="PS51197">
    <property type="entry name" value="HTH_RRF2_2"/>
    <property type="match status" value="1"/>
</dbReference>
<dbReference type="GO" id="GO:0005829">
    <property type="term" value="C:cytosol"/>
    <property type="evidence" value="ECO:0007669"/>
    <property type="project" value="TreeGrafter"/>
</dbReference>
<sequence length="141" mass="15630">MINMAYSVSISQAISIILYIAVKMKECKYEFLTTKAISEKLNIALPTAVKILNSLTIAGLTMTREGAKGGVLLAKSPDDITLLDIFLAIEHERALFKTKFDFNIDGDTVILLKNKISTCLEEAEDEMKNSLKKTKVSDLLK</sequence>
<comment type="caution">
    <text evidence="1">The sequence shown here is derived from an EMBL/GenBank/DDBJ whole genome shotgun (WGS) entry which is preliminary data.</text>
</comment>
<dbReference type="AlphaFoldDB" id="A0A399INY7"/>
<dbReference type="EMBL" id="QXDJ01000002">
    <property type="protein sequence ID" value="RII34814.1"/>
    <property type="molecule type" value="Genomic_DNA"/>
</dbReference>
<evidence type="ECO:0000313" key="1">
    <source>
        <dbReference type="EMBL" id="RII34814.1"/>
    </source>
</evidence>
<dbReference type="InterPro" id="IPR036390">
    <property type="entry name" value="WH_DNA-bd_sf"/>
</dbReference>
<dbReference type="Pfam" id="PF02082">
    <property type="entry name" value="Rrf2"/>
    <property type="match status" value="1"/>
</dbReference>
<dbReference type="PANTHER" id="PTHR33221:SF9">
    <property type="entry name" value="RRF2 FAMILY PROTEIN"/>
    <property type="match status" value="1"/>
</dbReference>
<gene>
    <name evidence="1" type="ORF">D2A34_06290</name>
</gene>
<proteinExistence type="predicted"/>
<dbReference type="PROSITE" id="PS01332">
    <property type="entry name" value="HTH_RRF2_1"/>
    <property type="match status" value="1"/>
</dbReference>
<reference evidence="1 2" key="1">
    <citation type="submission" date="2018-08" db="EMBL/GenBank/DDBJ databases">
        <title>Genome of Clostridium chromiireducens C1, DSM12136.</title>
        <authorList>
            <person name="Xing M."/>
            <person name="Wei Y."/>
            <person name="Ang E.L."/>
            <person name="Zhao H."/>
            <person name="Zhang Y."/>
        </authorList>
    </citation>
    <scope>NUCLEOTIDE SEQUENCE [LARGE SCALE GENOMIC DNA]</scope>
    <source>
        <strain evidence="1 2">C1</strain>
    </source>
</reference>
<dbReference type="SUPFAM" id="SSF46785">
    <property type="entry name" value="Winged helix' DNA-binding domain"/>
    <property type="match status" value="1"/>
</dbReference>
<organism evidence="1 2">
    <name type="scientific">Clostridium chromiireducens</name>
    <dbReference type="NCBI Taxonomy" id="225345"/>
    <lineage>
        <taxon>Bacteria</taxon>
        <taxon>Bacillati</taxon>
        <taxon>Bacillota</taxon>
        <taxon>Clostridia</taxon>
        <taxon>Eubacteriales</taxon>
        <taxon>Clostridiaceae</taxon>
        <taxon>Clostridium</taxon>
    </lineage>
</organism>
<dbReference type="InterPro" id="IPR000944">
    <property type="entry name" value="Tscrpt_reg_Rrf2"/>
</dbReference>
<dbReference type="GO" id="GO:0003700">
    <property type="term" value="F:DNA-binding transcription factor activity"/>
    <property type="evidence" value="ECO:0007669"/>
    <property type="project" value="TreeGrafter"/>
</dbReference>
<name>A0A399INY7_9CLOT</name>
<protein>
    <submittedName>
        <fullName evidence="1">Rrf2 family transcriptional regulator</fullName>
    </submittedName>
</protein>
<accession>A0A399INY7</accession>
<dbReference type="InterPro" id="IPR030489">
    <property type="entry name" value="TR_Rrf2-type_CS"/>
</dbReference>
<dbReference type="Proteomes" id="UP000265930">
    <property type="component" value="Unassembled WGS sequence"/>
</dbReference>
<dbReference type="OrthoDB" id="9808360at2"/>